<evidence type="ECO:0000313" key="5">
    <source>
        <dbReference type="Proteomes" id="UP001419084"/>
    </source>
</evidence>
<dbReference type="Proteomes" id="UP001419084">
    <property type="component" value="Unassembled WGS sequence"/>
</dbReference>
<feature type="domain" description="HTH tetR-type" evidence="3">
    <location>
        <begin position="6"/>
        <end position="66"/>
    </location>
</feature>
<proteinExistence type="predicted"/>
<comment type="caution">
    <text evidence="4">The sequence shown here is derived from an EMBL/GenBank/DDBJ whole genome shotgun (WGS) entry which is preliminary data.</text>
</comment>
<reference evidence="4 5" key="1">
    <citation type="journal article" date="2024" name="Int. J. Syst. Evol. Microbiol.">
        <title>Lacrimispora brassicae sp. nov. isolated from fermented cabbage, and proposal of Clostridium indicum Gundawar et al. 2019 and Clostridium methoxybenzovorans Mechichi et al. 1999 as heterotypic synonyms of Lacrimispora amygdalina (Parshina et al. 2003) Haas and Blanchard 2020 and Lacrimispora indolis (McClung and McCoy 1957) Haas and Blanchard 2020, respectively.</title>
        <authorList>
            <person name="Kobayashi H."/>
            <person name="Tanizawa Y."/>
            <person name="Sakamoto M."/>
            <person name="Ohkuma M."/>
            <person name="Tohno M."/>
        </authorList>
    </citation>
    <scope>NUCLEOTIDE SEQUENCE [LARGE SCALE GENOMIC DNA]</scope>
    <source>
        <strain evidence="4 5">DSM 12857</strain>
    </source>
</reference>
<sequence>MPPRKQITKEQIIEKAYELVSIHGFHNLSARILASEMGCSTQPIYISFQNMNELKDCLAKKAIDAMMLYILAYKKENYAPVLSKILGYVQFASEEKYLYQLIFSSKIMDLDKTKNEVMKSDELEQDMLIYAHGIIMMKIYGTLLVDWQEIKKMIIKVYEKLSV</sequence>
<dbReference type="EMBL" id="BRPJ01000002">
    <property type="protein sequence ID" value="GLB28187.1"/>
    <property type="molecule type" value="Genomic_DNA"/>
</dbReference>
<protein>
    <submittedName>
        <fullName evidence="4">Transcriptional regulator</fullName>
    </submittedName>
</protein>
<dbReference type="InterPro" id="IPR001647">
    <property type="entry name" value="HTH_TetR"/>
</dbReference>
<gene>
    <name evidence="4" type="ORF">LAD12857_01100</name>
</gene>
<evidence type="ECO:0000256" key="2">
    <source>
        <dbReference type="PROSITE-ProRule" id="PRU00335"/>
    </source>
</evidence>
<accession>A0ABQ5LZM8</accession>
<name>A0ABQ5LZM8_9FIRM</name>
<dbReference type="InterPro" id="IPR009057">
    <property type="entry name" value="Homeodomain-like_sf"/>
</dbReference>
<feature type="DNA-binding region" description="H-T-H motif" evidence="2">
    <location>
        <begin position="29"/>
        <end position="48"/>
    </location>
</feature>
<keyword evidence="1 2" id="KW-0238">DNA-binding</keyword>
<organism evidence="4 5">
    <name type="scientific">Lacrimispora amygdalina</name>
    <dbReference type="NCBI Taxonomy" id="253257"/>
    <lineage>
        <taxon>Bacteria</taxon>
        <taxon>Bacillati</taxon>
        <taxon>Bacillota</taxon>
        <taxon>Clostridia</taxon>
        <taxon>Lachnospirales</taxon>
        <taxon>Lachnospiraceae</taxon>
        <taxon>Lacrimispora</taxon>
    </lineage>
</organism>
<evidence type="ECO:0000313" key="4">
    <source>
        <dbReference type="EMBL" id="GLB28187.1"/>
    </source>
</evidence>
<evidence type="ECO:0000259" key="3">
    <source>
        <dbReference type="PROSITE" id="PS50977"/>
    </source>
</evidence>
<keyword evidence="5" id="KW-1185">Reference proteome</keyword>
<dbReference type="PROSITE" id="PS50977">
    <property type="entry name" value="HTH_TETR_2"/>
    <property type="match status" value="1"/>
</dbReference>
<evidence type="ECO:0000256" key="1">
    <source>
        <dbReference type="ARBA" id="ARBA00023125"/>
    </source>
</evidence>
<dbReference type="SUPFAM" id="SSF46689">
    <property type="entry name" value="Homeodomain-like"/>
    <property type="match status" value="1"/>
</dbReference>
<dbReference type="RefSeq" id="WP_346064392.1">
    <property type="nucleotide sequence ID" value="NZ_BRPJ01000002.1"/>
</dbReference>
<dbReference type="Gene3D" id="1.10.357.10">
    <property type="entry name" value="Tetracycline Repressor, domain 2"/>
    <property type="match status" value="1"/>
</dbReference>